<reference evidence="2" key="1">
    <citation type="journal article" date="2023" name="Science">
        <title>Genome structures resolve the early diversification of teleost fishes.</title>
        <authorList>
            <person name="Parey E."/>
            <person name="Louis A."/>
            <person name="Montfort J."/>
            <person name="Bouchez O."/>
            <person name="Roques C."/>
            <person name="Iampietro C."/>
            <person name="Lluch J."/>
            <person name="Castinel A."/>
            <person name="Donnadieu C."/>
            <person name="Desvignes T."/>
            <person name="Floi Bucao C."/>
            <person name="Jouanno E."/>
            <person name="Wen M."/>
            <person name="Mejri S."/>
            <person name="Dirks R."/>
            <person name="Jansen H."/>
            <person name="Henkel C."/>
            <person name="Chen W.J."/>
            <person name="Zahm M."/>
            <person name="Cabau C."/>
            <person name="Klopp C."/>
            <person name="Thompson A.W."/>
            <person name="Robinson-Rechavi M."/>
            <person name="Braasch I."/>
            <person name="Lecointre G."/>
            <person name="Bobe J."/>
            <person name="Postlethwait J.H."/>
            <person name="Berthelot C."/>
            <person name="Roest Crollius H."/>
            <person name="Guiguen Y."/>
        </authorList>
    </citation>
    <scope>NUCLEOTIDE SEQUENCE</scope>
    <source>
        <strain evidence="2">NC1722</strain>
    </source>
</reference>
<evidence type="ECO:0000256" key="1">
    <source>
        <dbReference type="SAM" id="MobiDB-lite"/>
    </source>
</evidence>
<dbReference type="EMBL" id="JAINUG010000166">
    <property type="protein sequence ID" value="KAJ8390666.1"/>
    <property type="molecule type" value="Genomic_DNA"/>
</dbReference>
<name>A0AAD7RX78_9TELE</name>
<accession>A0AAD7RX78</accession>
<proteinExistence type="predicted"/>
<dbReference type="Proteomes" id="UP001221898">
    <property type="component" value="Unassembled WGS sequence"/>
</dbReference>
<feature type="compositionally biased region" description="Polar residues" evidence="1">
    <location>
        <begin position="245"/>
        <end position="254"/>
    </location>
</feature>
<feature type="compositionally biased region" description="Basic and acidic residues" evidence="1">
    <location>
        <begin position="23"/>
        <end position="34"/>
    </location>
</feature>
<evidence type="ECO:0000313" key="2">
    <source>
        <dbReference type="EMBL" id="KAJ8390666.1"/>
    </source>
</evidence>
<feature type="compositionally biased region" description="Basic and acidic residues" evidence="1">
    <location>
        <begin position="122"/>
        <end position="136"/>
    </location>
</feature>
<evidence type="ECO:0000313" key="3">
    <source>
        <dbReference type="Proteomes" id="UP001221898"/>
    </source>
</evidence>
<gene>
    <name evidence="2" type="ORF">AAFF_G00100460</name>
</gene>
<comment type="caution">
    <text evidence="2">The sequence shown here is derived from an EMBL/GenBank/DDBJ whole genome shotgun (WGS) entry which is preliminary data.</text>
</comment>
<dbReference type="AlphaFoldDB" id="A0AAD7RX78"/>
<keyword evidence="3" id="KW-1185">Reference proteome</keyword>
<sequence length="290" mass="32584">MGRDEREGQEPALPPQVGLAQEGEGRRRKDRPGESSDVIKNGAQCCDRQQRRLTTAPMLPLRLTPEKNLQHQHERLLGKFICNSFRVTKKCATAWLHVSLEMVKPENDTVVEEKTKKRKKQLPVDERKPKTEGKTEKVKKKKKGTKAAAAEVTNDEDVSVLKEEFGVEVTKGKKKRKTEEPPGEGDQDPVSITSGKAKKRKKGGNGEEKNLGSAESDGVADVTIDNREGKTAAKTGNGKRKVSSDVASNPTNKVNGEKKRGGRPRKGMMPWLRLRMEDRKERKMRRKERF</sequence>
<feature type="region of interest" description="Disordered" evidence="1">
    <location>
        <begin position="111"/>
        <end position="290"/>
    </location>
</feature>
<protein>
    <submittedName>
        <fullName evidence="2">Uncharacterized protein</fullName>
    </submittedName>
</protein>
<feature type="region of interest" description="Disordered" evidence="1">
    <location>
        <begin position="1"/>
        <end position="39"/>
    </location>
</feature>
<organism evidence="2 3">
    <name type="scientific">Aldrovandia affinis</name>
    <dbReference type="NCBI Taxonomy" id="143900"/>
    <lineage>
        <taxon>Eukaryota</taxon>
        <taxon>Metazoa</taxon>
        <taxon>Chordata</taxon>
        <taxon>Craniata</taxon>
        <taxon>Vertebrata</taxon>
        <taxon>Euteleostomi</taxon>
        <taxon>Actinopterygii</taxon>
        <taxon>Neopterygii</taxon>
        <taxon>Teleostei</taxon>
        <taxon>Notacanthiformes</taxon>
        <taxon>Halosauridae</taxon>
        <taxon>Aldrovandia</taxon>
    </lineage>
</organism>